<evidence type="ECO:0000313" key="3">
    <source>
        <dbReference type="EMBL" id="MCP2168271.1"/>
    </source>
</evidence>
<dbReference type="InterPro" id="IPR036237">
    <property type="entry name" value="Xyl_isomerase-like_sf"/>
</dbReference>
<reference evidence="3" key="1">
    <citation type="submission" date="2022-06" db="EMBL/GenBank/DDBJ databases">
        <title>Genomic Encyclopedia of Archaeal and Bacterial Type Strains, Phase II (KMG-II): from individual species to whole genera.</title>
        <authorList>
            <person name="Goeker M."/>
        </authorList>
    </citation>
    <scope>NUCLEOTIDE SEQUENCE</scope>
    <source>
        <strain evidence="3">DSM 43935</strain>
    </source>
</reference>
<gene>
    <name evidence="3" type="ORF">LX83_005149</name>
</gene>
<dbReference type="Proteomes" id="UP001206128">
    <property type="component" value="Unassembled WGS sequence"/>
</dbReference>
<dbReference type="SUPFAM" id="SSF51658">
    <property type="entry name" value="Xylose isomerase-like"/>
    <property type="match status" value="1"/>
</dbReference>
<dbReference type="InterPro" id="IPR047715">
    <property type="entry name" value="EboA_dom"/>
</dbReference>
<evidence type="ECO:0000259" key="2">
    <source>
        <dbReference type="Pfam" id="PF01261"/>
    </source>
</evidence>
<proteinExistence type="predicted"/>
<dbReference type="Pfam" id="PF01261">
    <property type="entry name" value="AP_endonuc_2"/>
    <property type="match status" value="1"/>
</dbReference>
<dbReference type="GO" id="GO:0016853">
    <property type="term" value="F:isomerase activity"/>
    <property type="evidence" value="ECO:0007669"/>
    <property type="project" value="UniProtKB-KW"/>
</dbReference>
<dbReference type="AlphaFoldDB" id="A0AAE3GHC8"/>
<dbReference type="NCBIfam" id="NF035938">
    <property type="entry name" value="EboA_domain"/>
    <property type="match status" value="1"/>
</dbReference>
<feature type="domain" description="Xylose isomerase-like TIM barrel" evidence="2">
    <location>
        <begin position="23"/>
        <end position="272"/>
    </location>
</feature>
<feature type="compositionally biased region" description="Low complexity" evidence="1">
    <location>
        <begin position="279"/>
        <end position="301"/>
    </location>
</feature>
<dbReference type="RefSeq" id="WP_253775964.1">
    <property type="nucleotide sequence ID" value="NZ_JAMTCK010000013.1"/>
</dbReference>
<dbReference type="Gene3D" id="3.20.20.150">
    <property type="entry name" value="Divalent-metal-dependent TIM barrel enzymes"/>
    <property type="match status" value="1"/>
</dbReference>
<keyword evidence="4" id="KW-1185">Reference proteome</keyword>
<evidence type="ECO:0000256" key="1">
    <source>
        <dbReference type="SAM" id="MobiDB-lite"/>
    </source>
</evidence>
<protein>
    <submittedName>
        <fullName evidence="3">Sugar phosphate isomerase/epimerase</fullName>
    </submittedName>
</protein>
<evidence type="ECO:0000313" key="4">
    <source>
        <dbReference type="Proteomes" id="UP001206128"/>
    </source>
</evidence>
<feature type="region of interest" description="Disordered" evidence="1">
    <location>
        <begin position="279"/>
        <end position="320"/>
    </location>
</feature>
<keyword evidence="3" id="KW-0413">Isomerase</keyword>
<dbReference type="EMBL" id="JAMTCK010000013">
    <property type="protein sequence ID" value="MCP2168271.1"/>
    <property type="molecule type" value="Genomic_DNA"/>
</dbReference>
<sequence>MSAIALGYGTNGFANHRLADAVAVLADLGYDGVALTLDHAHLDPFAADLTSQVNRVSRLLSRAGLRVVVETGARYLLDARHKHQPTLLSDDPTARVDLLRRALRIAHDLGAECVSFWSGSTPSTVDDATAWRRLRDGVAGLLDEAGRWDVPLALEPEPGMLVQHLAQALRLRDELGAPDLLGITLDVGHCVAVEPVDAAECVRLAGAVLRNVQLDDMRPGVHEHLEFGQGQLDLPATLAALAEVGYTGLAAVELPRHSHAAPVVAERAIHALRHAMPAAPAAAENPVRPTNNPAPATATAPPDRDAGPRPVRPPSPDEVDHPWLVAAEQRVRAEPEAIRVLFPAVGREVGRAALRPDSDPHGLVHGTVDDLARVRLLTVLATALPDDAAATEVTELYRYGDDAERRGVLRGLSALPERPALVEAGLTLVLDALRSNDIRLVAAAMGEFCAGHLDQHSWRHGVLKCLFVGVPLAAVARLDRRGDAELRRMVDDYAAERRAAGRDVPADALRLLGST</sequence>
<comment type="caution">
    <text evidence="3">The sequence shown here is derived from an EMBL/GenBank/DDBJ whole genome shotgun (WGS) entry which is preliminary data.</text>
</comment>
<accession>A0AAE3GHC8</accession>
<organism evidence="3 4">
    <name type="scientific">Goodfellowiella coeruleoviolacea</name>
    <dbReference type="NCBI Taxonomy" id="334858"/>
    <lineage>
        <taxon>Bacteria</taxon>
        <taxon>Bacillati</taxon>
        <taxon>Actinomycetota</taxon>
        <taxon>Actinomycetes</taxon>
        <taxon>Pseudonocardiales</taxon>
        <taxon>Pseudonocardiaceae</taxon>
        <taxon>Goodfellowiella</taxon>
    </lineage>
</organism>
<dbReference type="PANTHER" id="PTHR12110">
    <property type="entry name" value="HYDROXYPYRUVATE ISOMERASE"/>
    <property type="match status" value="1"/>
</dbReference>
<dbReference type="InterPro" id="IPR050312">
    <property type="entry name" value="IolE/XylAMocC-like"/>
</dbReference>
<dbReference type="InterPro" id="IPR013022">
    <property type="entry name" value="Xyl_isomerase-like_TIM-brl"/>
</dbReference>
<dbReference type="PANTHER" id="PTHR12110:SF52">
    <property type="entry name" value="XYLOSE ISOMERASE"/>
    <property type="match status" value="1"/>
</dbReference>
<name>A0AAE3GHC8_9PSEU</name>